<dbReference type="AlphaFoldDB" id="M4C247"/>
<proteinExistence type="predicted"/>
<dbReference type="Proteomes" id="UP000011713">
    <property type="component" value="Unassembled WGS sequence"/>
</dbReference>
<dbReference type="EMBL" id="JH598114">
    <property type="status" value="NOT_ANNOTATED_CDS"/>
    <property type="molecule type" value="Genomic_DNA"/>
</dbReference>
<dbReference type="EnsemblProtists" id="HpaT813161">
    <property type="protein sequence ID" value="HpaP813161"/>
    <property type="gene ID" value="HpaG813161"/>
</dbReference>
<evidence type="ECO:0000313" key="2">
    <source>
        <dbReference type="Proteomes" id="UP000011713"/>
    </source>
</evidence>
<dbReference type="VEuPathDB" id="FungiDB:HpaG813161"/>
<name>M4C247_HYAAE</name>
<reference evidence="2" key="1">
    <citation type="journal article" date="2010" name="Science">
        <title>Signatures of adaptation to obligate biotrophy in the Hyaloperonospora arabidopsidis genome.</title>
        <authorList>
            <person name="Baxter L."/>
            <person name="Tripathy S."/>
            <person name="Ishaque N."/>
            <person name="Boot N."/>
            <person name="Cabral A."/>
            <person name="Kemen E."/>
            <person name="Thines M."/>
            <person name="Ah-Fong A."/>
            <person name="Anderson R."/>
            <person name="Badejoko W."/>
            <person name="Bittner-Eddy P."/>
            <person name="Boore J.L."/>
            <person name="Chibucos M.C."/>
            <person name="Coates M."/>
            <person name="Dehal P."/>
            <person name="Delehaunty K."/>
            <person name="Dong S."/>
            <person name="Downton P."/>
            <person name="Dumas B."/>
            <person name="Fabro G."/>
            <person name="Fronick C."/>
            <person name="Fuerstenberg S.I."/>
            <person name="Fulton L."/>
            <person name="Gaulin E."/>
            <person name="Govers F."/>
            <person name="Hughes L."/>
            <person name="Humphray S."/>
            <person name="Jiang R.H."/>
            <person name="Judelson H."/>
            <person name="Kamoun S."/>
            <person name="Kyung K."/>
            <person name="Meijer H."/>
            <person name="Minx P."/>
            <person name="Morris P."/>
            <person name="Nelson J."/>
            <person name="Phuntumart V."/>
            <person name="Qutob D."/>
            <person name="Rehmany A."/>
            <person name="Rougon-Cardoso A."/>
            <person name="Ryden P."/>
            <person name="Torto-Alalibo T."/>
            <person name="Studholme D."/>
            <person name="Wang Y."/>
            <person name="Win J."/>
            <person name="Wood J."/>
            <person name="Clifton S.W."/>
            <person name="Rogers J."/>
            <person name="Van den Ackerveken G."/>
            <person name="Jones J.D."/>
            <person name="McDowell J.M."/>
            <person name="Beynon J."/>
            <person name="Tyler B.M."/>
        </authorList>
    </citation>
    <scope>NUCLEOTIDE SEQUENCE [LARGE SCALE GENOMIC DNA]</scope>
    <source>
        <strain evidence="2">Emoy2</strain>
    </source>
</reference>
<dbReference type="STRING" id="559515.M4C247"/>
<dbReference type="InParanoid" id="M4C247"/>
<organism evidence="1 2">
    <name type="scientific">Hyaloperonospora arabidopsidis (strain Emoy2)</name>
    <name type="common">Downy mildew agent</name>
    <name type="synonym">Peronospora arabidopsidis</name>
    <dbReference type="NCBI Taxonomy" id="559515"/>
    <lineage>
        <taxon>Eukaryota</taxon>
        <taxon>Sar</taxon>
        <taxon>Stramenopiles</taxon>
        <taxon>Oomycota</taxon>
        <taxon>Peronosporomycetes</taxon>
        <taxon>Peronosporales</taxon>
        <taxon>Peronosporaceae</taxon>
        <taxon>Hyaloperonospora</taxon>
    </lineage>
</organism>
<accession>M4C247</accession>
<reference evidence="1" key="2">
    <citation type="submission" date="2015-06" db="UniProtKB">
        <authorList>
            <consortium name="EnsemblProtists"/>
        </authorList>
    </citation>
    <scope>IDENTIFICATION</scope>
    <source>
        <strain evidence="1">Emoy2</strain>
    </source>
</reference>
<dbReference type="HOGENOM" id="CLU_000384_7_7_1"/>
<dbReference type="EnsemblProtists" id="HpaT813162">
    <property type="protein sequence ID" value="HpaP813162"/>
    <property type="gene ID" value="HpaG813162"/>
</dbReference>
<evidence type="ECO:0000313" key="1">
    <source>
        <dbReference type="EnsemblProtists" id="HpaP813162"/>
    </source>
</evidence>
<keyword evidence="2" id="KW-1185">Reference proteome</keyword>
<protein>
    <submittedName>
        <fullName evidence="1">Uncharacterized protein</fullName>
    </submittedName>
</protein>
<sequence>MNILDDKGDYTFRGTRESYSYSSDVEWSAVERMSSNVGEEAVWSLLSSRDRYQQHSVIAKFFQRALDASRAEVTLLHQHGHKQTELLRQQQSQSATAASTRERRRETLKLEVSKYRGVEEDSLLRWFLEVDDVIKARDIDDEEIQVAFAKSNLSERARTWALNLQLHEPNVFGSLAVF</sequence>